<evidence type="ECO:0000313" key="10">
    <source>
        <dbReference type="Proteomes" id="UP001333710"/>
    </source>
</evidence>
<keyword evidence="10" id="KW-1185">Reference proteome</keyword>
<dbReference type="Pfam" id="PF01368">
    <property type="entry name" value="DHH"/>
    <property type="match status" value="1"/>
</dbReference>
<dbReference type="GO" id="GO:0003676">
    <property type="term" value="F:nucleic acid binding"/>
    <property type="evidence" value="ECO:0007669"/>
    <property type="project" value="InterPro"/>
</dbReference>
<dbReference type="AlphaFoldDB" id="A0AA48HHR4"/>
<reference evidence="9" key="1">
    <citation type="submission" date="2023-01" db="EMBL/GenBank/DDBJ databases">
        <title>Complete genome sequence of Planctobacterium marinum strain Dej080120_11.</title>
        <authorList>
            <person name="Ueki S."/>
            <person name="Maruyama F."/>
        </authorList>
    </citation>
    <scope>NUCLEOTIDE SEQUENCE</scope>
    <source>
        <strain evidence="9">Dej080120_11</strain>
    </source>
</reference>
<dbReference type="RefSeq" id="WP_338291507.1">
    <property type="nucleotide sequence ID" value="NZ_AP027272.1"/>
</dbReference>
<protein>
    <recommendedName>
        <fullName evidence="2">Single-stranded-DNA-specific exonuclease RecJ</fullName>
    </recommendedName>
</protein>
<dbReference type="Pfam" id="PF17768">
    <property type="entry name" value="RecJ_OB"/>
    <property type="match status" value="1"/>
</dbReference>
<comment type="similarity">
    <text evidence="1">Belongs to the RecJ family.</text>
</comment>
<sequence>MLKITRRTAPSELPELSHWPETMTRLFAARGITCDNDLQYQASGLLHYQQLSGMQKAVELLQQVLASQDKIIIVGDFDADGATSTAVLLLGLRQFGFLNIDFLVPNRFDFGYGLSPEIVDVAAAEGAKILITVDNGISSIQGVERANSLQIPVIITDHHLPGKQLPDAAAIINPNLQDCEFPSKNLAGVGVAFYLLVALRAHFEQQGLFQQRQLSKPNLGVLLDLVALGTVADVVPLDNNNRILVHQGIQRIRSGKCRPGISALLELARRQQSDIVASDLAFAVGPRLNAAGRLDDMTVGIQCLLADNAGEARSFAFQLDQLNQERRSIESEMQQEAQQILSEMQLAGEQLPDGLALYEPHWHQGIVGILAGRIKDKHFRPVVAFAQQDENTLKGSGRSIPGLHFRDLLEEINNRYPGLIIKFGGHAAAAGLSINTEDFQQFRTVFASLCSEWLSPEALSGELLTDGELTRQEFSLDFARMLRSAGPWGQGFPEPVFDGVFSLISQRIVGEKHLKMQVKSSDGCLLDAIAFNVDLSQWPNHSCDNIQLVYKLDVNEFRGQQSVQLLVDALTSY</sequence>
<proteinExistence type="inferred from homology"/>
<evidence type="ECO:0000259" key="6">
    <source>
        <dbReference type="Pfam" id="PF01368"/>
    </source>
</evidence>
<dbReference type="KEGG" id="pmaw:MACH26_10500"/>
<evidence type="ECO:0000259" key="7">
    <source>
        <dbReference type="Pfam" id="PF02272"/>
    </source>
</evidence>
<dbReference type="GO" id="GO:0008409">
    <property type="term" value="F:5'-3' exonuclease activity"/>
    <property type="evidence" value="ECO:0007669"/>
    <property type="project" value="InterPro"/>
</dbReference>
<evidence type="ECO:0000313" key="9">
    <source>
        <dbReference type="EMBL" id="BDX05529.1"/>
    </source>
</evidence>
<feature type="domain" description="DDH" evidence="6">
    <location>
        <begin position="70"/>
        <end position="230"/>
    </location>
</feature>
<organism evidence="9 10">
    <name type="scientific">Planctobacterium marinum</name>
    <dbReference type="NCBI Taxonomy" id="1631968"/>
    <lineage>
        <taxon>Bacteria</taxon>
        <taxon>Pseudomonadati</taxon>
        <taxon>Pseudomonadota</taxon>
        <taxon>Gammaproteobacteria</taxon>
        <taxon>Alteromonadales</taxon>
        <taxon>Alteromonadaceae</taxon>
        <taxon>Planctobacterium</taxon>
    </lineage>
</organism>
<dbReference type="Proteomes" id="UP001333710">
    <property type="component" value="Chromosome"/>
</dbReference>
<dbReference type="GO" id="GO:0006310">
    <property type="term" value="P:DNA recombination"/>
    <property type="evidence" value="ECO:0007669"/>
    <property type="project" value="InterPro"/>
</dbReference>
<dbReference type="EMBL" id="AP027272">
    <property type="protein sequence ID" value="BDX05529.1"/>
    <property type="molecule type" value="Genomic_DNA"/>
</dbReference>
<dbReference type="Gene3D" id="3.90.1640.30">
    <property type="match status" value="1"/>
</dbReference>
<dbReference type="InterPro" id="IPR001667">
    <property type="entry name" value="DDH_dom"/>
</dbReference>
<feature type="domain" description="DHHA1" evidence="7">
    <location>
        <begin position="356"/>
        <end position="451"/>
    </location>
</feature>
<dbReference type="InterPro" id="IPR004610">
    <property type="entry name" value="RecJ"/>
</dbReference>
<evidence type="ECO:0000259" key="8">
    <source>
        <dbReference type="Pfam" id="PF17768"/>
    </source>
</evidence>
<name>A0AA48HHR4_9ALTE</name>
<dbReference type="InterPro" id="IPR003156">
    <property type="entry name" value="DHHA1_dom"/>
</dbReference>
<dbReference type="InterPro" id="IPR051673">
    <property type="entry name" value="SSDNA_exonuclease_RecJ"/>
</dbReference>
<evidence type="ECO:0000256" key="3">
    <source>
        <dbReference type="ARBA" id="ARBA00022722"/>
    </source>
</evidence>
<evidence type="ECO:0000256" key="1">
    <source>
        <dbReference type="ARBA" id="ARBA00005915"/>
    </source>
</evidence>
<dbReference type="PANTHER" id="PTHR30255:SF2">
    <property type="entry name" value="SINGLE-STRANDED-DNA-SPECIFIC EXONUCLEASE RECJ"/>
    <property type="match status" value="1"/>
</dbReference>
<keyword evidence="3" id="KW-0540">Nuclease</keyword>
<accession>A0AA48HHR4</accession>
<dbReference type="SUPFAM" id="SSF64182">
    <property type="entry name" value="DHH phosphoesterases"/>
    <property type="match status" value="1"/>
</dbReference>
<evidence type="ECO:0000256" key="4">
    <source>
        <dbReference type="ARBA" id="ARBA00022801"/>
    </source>
</evidence>
<feature type="domain" description="RecJ OB" evidence="8">
    <location>
        <begin position="465"/>
        <end position="568"/>
    </location>
</feature>
<dbReference type="Pfam" id="PF02272">
    <property type="entry name" value="DHHA1"/>
    <property type="match status" value="1"/>
</dbReference>
<gene>
    <name evidence="9" type="ORF">MACH26_10500</name>
</gene>
<dbReference type="PANTHER" id="PTHR30255">
    <property type="entry name" value="SINGLE-STRANDED-DNA-SPECIFIC EXONUCLEASE RECJ"/>
    <property type="match status" value="1"/>
</dbReference>
<dbReference type="NCBIfam" id="TIGR00644">
    <property type="entry name" value="recJ"/>
    <property type="match status" value="1"/>
</dbReference>
<keyword evidence="5 9" id="KW-0269">Exonuclease</keyword>
<dbReference type="InterPro" id="IPR038763">
    <property type="entry name" value="DHH_sf"/>
</dbReference>
<dbReference type="InterPro" id="IPR041122">
    <property type="entry name" value="RecJ_OB"/>
</dbReference>
<dbReference type="FunFam" id="3.90.1640.30:FF:000001">
    <property type="entry name" value="Single-stranded-DNA-specific exonuclease RecJ"/>
    <property type="match status" value="1"/>
</dbReference>
<evidence type="ECO:0000256" key="5">
    <source>
        <dbReference type="ARBA" id="ARBA00022839"/>
    </source>
</evidence>
<keyword evidence="4" id="KW-0378">Hydrolase</keyword>
<dbReference type="Gene3D" id="3.10.310.30">
    <property type="match status" value="1"/>
</dbReference>
<dbReference type="GO" id="GO:0006281">
    <property type="term" value="P:DNA repair"/>
    <property type="evidence" value="ECO:0007669"/>
    <property type="project" value="InterPro"/>
</dbReference>
<evidence type="ECO:0000256" key="2">
    <source>
        <dbReference type="ARBA" id="ARBA00019841"/>
    </source>
</evidence>